<sequence length="259" mass="27163">MSLGPVNKRLSPSASTTFRPDSSCLVCGPSAGFSCIWPREIISTPLKGDGLLEATRLRHPTRRTANAPKTATDPTPTPIPIPTFAPVDRDESRACDAETGVDVDGIEAAGVAEEELEGGTVLTEVDDTVDVDVDARSPTASVGASMIASDVPQHAVLFCPQHHVRDSGVFSHGVSGTPIAISYAAVMDPQEDNYLALSADVQAPIRRPVRAGAQSPPVGVDHLACAHLLHNILAQAVLETEVRRVALGVWSARGIGTVK</sequence>
<evidence type="ECO:0000256" key="1">
    <source>
        <dbReference type="SAM" id="MobiDB-lite"/>
    </source>
</evidence>
<evidence type="ECO:0000313" key="3">
    <source>
        <dbReference type="Proteomes" id="UP000465221"/>
    </source>
</evidence>
<accession>A0A8H3RSR8</accession>
<dbReference type="AlphaFoldDB" id="A0A8H3RSR8"/>
<organism evidence="2 3">
    <name type="scientific">Aspergillus udagawae</name>
    <dbReference type="NCBI Taxonomy" id="91492"/>
    <lineage>
        <taxon>Eukaryota</taxon>
        <taxon>Fungi</taxon>
        <taxon>Dikarya</taxon>
        <taxon>Ascomycota</taxon>
        <taxon>Pezizomycotina</taxon>
        <taxon>Eurotiomycetes</taxon>
        <taxon>Eurotiomycetidae</taxon>
        <taxon>Eurotiales</taxon>
        <taxon>Aspergillaceae</taxon>
        <taxon>Aspergillus</taxon>
        <taxon>Aspergillus subgen. Fumigati</taxon>
    </lineage>
</organism>
<protein>
    <submittedName>
        <fullName evidence="2">Uncharacterized protein</fullName>
    </submittedName>
</protein>
<dbReference type="EMBL" id="BLKC01000028">
    <property type="protein sequence ID" value="GFF36452.1"/>
    <property type="molecule type" value="Genomic_DNA"/>
</dbReference>
<gene>
    <name evidence="2" type="ORF">IFM46972_04899</name>
</gene>
<feature type="compositionally biased region" description="Low complexity" evidence="1">
    <location>
        <begin position="64"/>
        <end position="74"/>
    </location>
</feature>
<feature type="region of interest" description="Disordered" evidence="1">
    <location>
        <begin position="59"/>
        <end position="91"/>
    </location>
</feature>
<feature type="compositionally biased region" description="Polar residues" evidence="1">
    <location>
        <begin position="10"/>
        <end position="20"/>
    </location>
</feature>
<dbReference type="Proteomes" id="UP000465221">
    <property type="component" value="Unassembled WGS sequence"/>
</dbReference>
<comment type="caution">
    <text evidence="2">The sequence shown here is derived from an EMBL/GenBank/DDBJ whole genome shotgun (WGS) entry which is preliminary data.</text>
</comment>
<reference evidence="2 3" key="1">
    <citation type="submission" date="2020-01" db="EMBL/GenBank/DDBJ databases">
        <title>Draft genome sequence of Aspergillus udagawae IFM 46972.</title>
        <authorList>
            <person name="Takahashi H."/>
            <person name="Yaguchi T."/>
        </authorList>
    </citation>
    <scope>NUCLEOTIDE SEQUENCE [LARGE SCALE GENOMIC DNA]</scope>
    <source>
        <strain evidence="2 3">IFM 46972</strain>
    </source>
</reference>
<name>A0A8H3RSR8_9EURO</name>
<feature type="region of interest" description="Disordered" evidence="1">
    <location>
        <begin position="1"/>
        <end position="20"/>
    </location>
</feature>
<proteinExistence type="predicted"/>
<evidence type="ECO:0000313" key="2">
    <source>
        <dbReference type="EMBL" id="GFF36452.1"/>
    </source>
</evidence>